<dbReference type="PRINTS" id="PR00508">
    <property type="entry name" value="S21N4MTFRASE"/>
</dbReference>
<evidence type="ECO:0000256" key="1">
    <source>
        <dbReference type="ARBA" id="ARBA00022603"/>
    </source>
</evidence>
<organism evidence="4">
    <name type="scientific">uncultured Caudovirales phage</name>
    <dbReference type="NCBI Taxonomy" id="2100421"/>
    <lineage>
        <taxon>Viruses</taxon>
        <taxon>Duplodnaviria</taxon>
        <taxon>Heunggongvirae</taxon>
        <taxon>Uroviricota</taxon>
        <taxon>Caudoviricetes</taxon>
        <taxon>Peduoviridae</taxon>
        <taxon>Maltschvirus</taxon>
        <taxon>Maltschvirus maltsch</taxon>
    </lineage>
</organism>
<dbReference type="EMBL" id="LR796988">
    <property type="protein sequence ID" value="CAB4180172.1"/>
    <property type="molecule type" value="Genomic_DNA"/>
</dbReference>
<dbReference type="SUPFAM" id="SSF53335">
    <property type="entry name" value="S-adenosyl-L-methionine-dependent methyltransferases"/>
    <property type="match status" value="1"/>
</dbReference>
<evidence type="ECO:0000313" key="4">
    <source>
        <dbReference type="EMBL" id="CAB4180172.1"/>
    </source>
</evidence>
<dbReference type="GO" id="GO:0003677">
    <property type="term" value="F:DNA binding"/>
    <property type="evidence" value="ECO:0007669"/>
    <property type="project" value="InterPro"/>
</dbReference>
<dbReference type="InterPro" id="IPR002941">
    <property type="entry name" value="DNA_methylase_N4/N6"/>
</dbReference>
<evidence type="ECO:0000259" key="3">
    <source>
        <dbReference type="Pfam" id="PF01555"/>
    </source>
</evidence>
<keyword evidence="2" id="KW-0808">Transferase</keyword>
<dbReference type="InterPro" id="IPR001091">
    <property type="entry name" value="RM_Methyltransferase"/>
</dbReference>
<feature type="domain" description="DNA methylase N-4/N-6" evidence="3">
    <location>
        <begin position="92"/>
        <end position="144"/>
    </location>
</feature>
<dbReference type="InterPro" id="IPR029063">
    <property type="entry name" value="SAM-dependent_MTases_sf"/>
</dbReference>
<dbReference type="Pfam" id="PF01555">
    <property type="entry name" value="N6_N4_Mtase"/>
    <property type="match status" value="1"/>
</dbReference>
<dbReference type="GO" id="GO:0032259">
    <property type="term" value="P:methylation"/>
    <property type="evidence" value="ECO:0007669"/>
    <property type="project" value="UniProtKB-KW"/>
</dbReference>
<proteinExistence type="predicted"/>
<dbReference type="GO" id="GO:0008170">
    <property type="term" value="F:N-methyltransferase activity"/>
    <property type="evidence" value="ECO:0007669"/>
    <property type="project" value="InterPro"/>
</dbReference>
<gene>
    <name evidence="4" type="ORF">UFOVP1038_16</name>
</gene>
<sequence length="318" mass="36088">MGLNSEDIFETPALFGSDDEFIANLFDEFVMPPFSILDRKGGKWQSRKRQWLRLGILSELGRDDELIFTKVKDSSPEDGKRIREATDGTSVFDPVLVECAVKWFSPKDALVLDPFAGGSVRGIVTSLSKRHYIGIDLREEQVESNRSQLEIANADYPPTWIAGNSSHIRFIAKDWDKKADLIFSCPPYFDLEVYSDREDDLSNMSWANFQYEYQKIIKDSCNLLNENRFAVWVIGETRDNKGLIRGLVPETIAAFKEAGLSLYNNAITADPQASSALRAGPYFRTGRKLVTVHQHFLVFVKGDWRKAAEYCNSSDSEE</sequence>
<dbReference type="CDD" id="cd02440">
    <property type="entry name" value="AdoMet_MTases"/>
    <property type="match status" value="1"/>
</dbReference>
<keyword evidence="1" id="KW-0489">Methyltransferase</keyword>
<protein>
    <submittedName>
        <fullName evidence="4">AdoMet_MTases domain containing protein</fullName>
    </submittedName>
</protein>
<evidence type="ECO:0000256" key="2">
    <source>
        <dbReference type="ARBA" id="ARBA00022679"/>
    </source>
</evidence>
<accession>A0A6J5Q9J0</accession>
<name>A0A6J5Q9J0_9CAUD</name>
<reference evidence="4" key="1">
    <citation type="submission" date="2020-05" db="EMBL/GenBank/DDBJ databases">
        <authorList>
            <person name="Chiriac C."/>
            <person name="Salcher M."/>
            <person name="Ghai R."/>
            <person name="Kavagutti S V."/>
        </authorList>
    </citation>
    <scope>NUCLEOTIDE SEQUENCE</scope>
</reference>
<dbReference type="Gene3D" id="3.40.50.150">
    <property type="entry name" value="Vaccinia Virus protein VP39"/>
    <property type="match status" value="2"/>
</dbReference>